<organism evidence="2 3">
    <name type="scientific">Coniophora puteana (strain RWD-64-598)</name>
    <name type="common">Brown rot fungus</name>
    <dbReference type="NCBI Taxonomy" id="741705"/>
    <lineage>
        <taxon>Eukaryota</taxon>
        <taxon>Fungi</taxon>
        <taxon>Dikarya</taxon>
        <taxon>Basidiomycota</taxon>
        <taxon>Agaricomycotina</taxon>
        <taxon>Agaricomycetes</taxon>
        <taxon>Agaricomycetidae</taxon>
        <taxon>Boletales</taxon>
        <taxon>Coniophorineae</taxon>
        <taxon>Coniophoraceae</taxon>
        <taxon>Coniophora</taxon>
    </lineage>
</organism>
<evidence type="ECO:0000313" key="2">
    <source>
        <dbReference type="EMBL" id="EIW82950.1"/>
    </source>
</evidence>
<feature type="region of interest" description="Disordered" evidence="1">
    <location>
        <begin position="29"/>
        <end position="121"/>
    </location>
</feature>
<proteinExistence type="predicted"/>
<feature type="compositionally biased region" description="Acidic residues" evidence="1">
    <location>
        <begin position="206"/>
        <end position="215"/>
    </location>
</feature>
<feature type="region of interest" description="Disordered" evidence="1">
    <location>
        <begin position="188"/>
        <end position="215"/>
    </location>
</feature>
<feature type="compositionally biased region" description="Gly residues" evidence="1">
    <location>
        <begin position="284"/>
        <end position="293"/>
    </location>
</feature>
<evidence type="ECO:0000256" key="1">
    <source>
        <dbReference type="SAM" id="MobiDB-lite"/>
    </source>
</evidence>
<dbReference type="GeneID" id="19208942"/>
<protein>
    <submittedName>
        <fullName evidence="2">Uncharacterized protein</fullName>
    </submittedName>
</protein>
<sequence length="574" mass="62013">MGDSTGSSAEHAADEVLGRDVCFPAILEMQEGQEQNRDHRPTSLGMAPKRRGKKADLKKVFPEDYEGAPAAESSASAAKGSWGESTHQCQEVFADDTLDYCDDDGSDNDEAPKNRSEDEYHDPAYDELVNKLDLPNSTRPSAALFLITDNRQSKICYPRAKPHHSGSASDAPAAGTPSAAAIQAHAVDGGDDADNGKKEISLGGSADDEENQVDEQDDTAPISVMDLDFGCESTPTFGISRTLTYTASEEDEGEDDDNQDEEDDDNHPLADRDPSNILDLIGSDGNGSDGGNGSDNEHDVDMGAAAQGVQSTMNQVQEQTTANAAHSMSEQLLSRTQHQHDAPYVNGNGTFKGAQQGAPWVGFTRERIDVLNLIIRNVGGHPAANPNAYEIPPGGVPVLPSDEEAAEPNASGSPPDPAAGYTRWSCPSWVPTGWPRPPLVDAIRPNDVTTPEFCVLILELLLSQPKESQAAFLLDMIVRHVCDRLMTRHHEHAESAMLEILSTLERSRELLWTMFPVFWAQNWGGWDTETLANATRGLDLMGHLDAVTRGTRNMHIEKEDAGEGKGKGKGKPRN</sequence>
<dbReference type="AlphaFoldDB" id="A0A5M3MV80"/>
<feature type="compositionally biased region" description="Basic and acidic residues" evidence="1">
    <location>
        <begin position="554"/>
        <end position="566"/>
    </location>
</feature>
<feature type="compositionally biased region" description="Basic and acidic residues" evidence="1">
    <location>
        <begin position="110"/>
        <end position="121"/>
    </location>
</feature>
<feature type="compositionally biased region" description="Low complexity" evidence="1">
    <location>
        <begin position="165"/>
        <end position="178"/>
    </location>
</feature>
<dbReference type="RefSeq" id="XP_007766442.1">
    <property type="nucleotide sequence ID" value="XM_007768252.1"/>
</dbReference>
<accession>A0A5M3MV80</accession>
<feature type="compositionally biased region" description="Acidic residues" evidence="1">
    <location>
        <begin position="248"/>
        <end position="265"/>
    </location>
</feature>
<feature type="compositionally biased region" description="Acidic residues" evidence="1">
    <location>
        <begin position="93"/>
        <end position="109"/>
    </location>
</feature>
<gene>
    <name evidence="2" type="ORF">CONPUDRAFT_71609</name>
</gene>
<name>A0A5M3MV80_CONPW</name>
<feature type="region of interest" description="Disordered" evidence="1">
    <location>
        <begin position="159"/>
        <end position="178"/>
    </location>
</feature>
<dbReference type="Proteomes" id="UP000053558">
    <property type="component" value="Unassembled WGS sequence"/>
</dbReference>
<feature type="region of interest" description="Disordered" evidence="1">
    <location>
        <begin position="248"/>
        <end position="336"/>
    </location>
</feature>
<feature type="compositionally biased region" description="Low complexity" evidence="1">
    <location>
        <begin position="67"/>
        <end position="85"/>
    </location>
</feature>
<evidence type="ECO:0000313" key="3">
    <source>
        <dbReference type="Proteomes" id="UP000053558"/>
    </source>
</evidence>
<feature type="region of interest" description="Disordered" evidence="1">
    <location>
        <begin position="398"/>
        <end position="421"/>
    </location>
</feature>
<dbReference type="EMBL" id="JH711576">
    <property type="protein sequence ID" value="EIW82950.1"/>
    <property type="molecule type" value="Genomic_DNA"/>
</dbReference>
<reference evidence="3" key="1">
    <citation type="journal article" date="2012" name="Science">
        <title>The Paleozoic origin of enzymatic lignin decomposition reconstructed from 31 fungal genomes.</title>
        <authorList>
            <person name="Floudas D."/>
            <person name="Binder M."/>
            <person name="Riley R."/>
            <person name="Barry K."/>
            <person name="Blanchette R.A."/>
            <person name="Henrissat B."/>
            <person name="Martinez A.T."/>
            <person name="Otillar R."/>
            <person name="Spatafora J.W."/>
            <person name="Yadav J.S."/>
            <person name="Aerts A."/>
            <person name="Benoit I."/>
            <person name="Boyd A."/>
            <person name="Carlson A."/>
            <person name="Copeland A."/>
            <person name="Coutinho P.M."/>
            <person name="de Vries R.P."/>
            <person name="Ferreira P."/>
            <person name="Findley K."/>
            <person name="Foster B."/>
            <person name="Gaskell J."/>
            <person name="Glotzer D."/>
            <person name="Gorecki P."/>
            <person name="Heitman J."/>
            <person name="Hesse C."/>
            <person name="Hori C."/>
            <person name="Igarashi K."/>
            <person name="Jurgens J.A."/>
            <person name="Kallen N."/>
            <person name="Kersten P."/>
            <person name="Kohler A."/>
            <person name="Kuees U."/>
            <person name="Kumar T.K.A."/>
            <person name="Kuo A."/>
            <person name="LaButti K."/>
            <person name="Larrondo L.F."/>
            <person name="Lindquist E."/>
            <person name="Ling A."/>
            <person name="Lombard V."/>
            <person name="Lucas S."/>
            <person name="Lundell T."/>
            <person name="Martin R."/>
            <person name="McLaughlin D.J."/>
            <person name="Morgenstern I."/>
            <person name="Morin E."/>
            <person name="Murat C."/>
            <person name="Nagy L.G."/>
            <person name="Nolan M."/>
            <person name="Ohm R.A."/>
            <person name="Patyshakuliyeva A."/>
            <person name="Rokas A."/>
            <person name="Ruiz-Duenas F.J."/>
            <person name="Sabat G."/>
            <person name="Salamov A."/>
            <person name="Samejima M."/>
            <person name="Schmutz J."/>
            <person name="Slot J.C."/>
            <person name="St John F."/>
            <person name="Stenlid J."/>
            <person name="Sun H."/>
            <person name="Sun S."/>
            <person name="Syed K."/>
            <person name="Tsang A."/>
            <person name="Wiebenga A."/>
            <person name="Young D."/>
            <person name="Pisabarro A."/>
            <person name="Eastwood D.C."/>
            <person name="Martin F."/>
            <person name="Cullen D."/>
            <person name="Grigoriev I.V."/>
            <person name="Hibbett D.S."/>
        </authorList>
    </citation>
    <scope>NUCLEOTIDE SEQUENCE [LARGE SCALE GENOMIC DNA]</scope>
    <source>
        <strain evidence="3">RWD-64-598 SS2</strain>
    </source>
</reference>
<feature type="compositionally biased region" description="Polar residues" evidence="1">
    <location>
        <begin position="308"/>
        <end position="336"/>
    </location>
</feature>
<keyword evidence="3" id="KW-1185">Reference proteome</keyword>
<feature type="region of interest" description="Disordered" evidence="1">
    <location>
        <begin position="551"/>
        <end position="574"/>
    </location>
</feature>
<dbReference type="KEGG" id="cput:CONPUDRAFT_71609"/>
<comment type="caution">
    <text evidence="2">The sequence shown here is derived from an EMBL/GenBank/DDBJ whole genome shotgun (WGS) entry which is preliminary data.</text>
</comment>